<dbReference type="VEuPathDB" id="VectorBase:AATE005525"/>
<evidence type="ECO:0000256" key="1">
    <source>
        <dbReference type="ARBA" id="ARBA00022617"/>
    </source>
</evidence>
<dbReference type="PANTHER" id="PTHR21281">
    <property type="entry name" value="CYTOCHROME B5 DOMAIN-CONTAINING PROTEIN 1"/>
    <property type="match status" value="1"/>
</dbReference>
<dbReference type="SUPFAM" id="SSF55856">
    <property type="entry name" value="Cytochrome b5-like heme/steroid binding domain"/>
    <property type="match status" value="1"/>
</dbReference>
<protein>
    <submittedName>
        <fullName evidence="5">Uncharacterized protein</fullName>
    </submittedName>
</protein>
<dbReference type="GO" id="GO:0046872">
    <property type="term" value="F:metal ion binding"/>
    <property type="evidence" value="ECO:0007669"/>
    <property type="project" value="UniProtKB-KW"/>
</dbReference>
<keyword evidence="3" id="KW-0408">Iron</keyword>
<reference evidence="5" key="1">
    <citation type="submission" date="2022-08" db="UniProtKB">
        <authorList>
            <consortium name="EnsemblMetazoa"/>
        </authorList>
    </citation>
    <scope>IDENTIFICATION</scope>
    <source>
        <strain evidence="5">EBRO</strain>
    </source>
</reference>
<dbReference type="InterPro" id="IPR052320">
    <property type="entry name" value="Cytochrome_b5_domain"/>
</dbReference>
<proteinExistence type="inferred from homology"/>
<accession>A0A182IU45</accession>
<dbReference type="EnsemblMetazoa" id="AATE005525-RA">
    <property type="protein sequence ID" value="AATE005525-PA.1"/>
    <property type="gene ID" value="AATE005525"/>
</dbReference>
<evidence type="ECO:0000256" key="2">
    <source>
        <dbReference type="ARBA" id="ARBA00022723"/>
    </source>
</evidence>
<comment type="similarity">
    <text evidence="4">Belongs to the cytochrome b5 family.</text>
</comment>
<evidence type="ECO:0000256" key="3">
    <source>
        <dbReference type="ARBA" id="ARBA00023004"/>
    </source>
</evidence>
<evidence type="ECO:0000256" key="4">
    <source>
        <dbReference type="ARBA" id="ARBA00038168"/>
    </source>
</evidence>
<evidence type="ECO:0000313" key="5">
    <source>
        <dbReference type="EnsemblMetazoa" id="AATE005525-PA.1"/>
    </source>
</evidence>
<dbReference type="PANTHER" id="PTHR21281:SF0">
    <property type="entry name" value="CYTOCHROME B5 DOMAIN-CONTAINING PROTEIN 1"/>
    <property type="match status" value="1"/>
</dbReference>
<keyword evidence="1" id="KW-0349">Heme</keyword>
<dbReference type="STRING" id="41427.A0A182IU45"/>
<organism evidence="5">
    <name type="scientific">Anopheles atroparvus</name>
    <name type="common">European mosquito</name>
    <dbReference type="NCBI Taxonomy" id="41427"/>
    <lineage>
        <taxon>Eukaryota</taxon>
        <taxon>Metazoa</taxon>
        <taxon>Ecdysozoa</taxon>
        <taxon>Arthropoda</taxon>
        <taxon>Hexapoda</taxon>
        <taxon>Insecta</taxon>
        <taxon>Pterygota</taxon>
        <taxon>Neoptera</taxon>
        <taxon>Endopterygota</taxon>
        <taxon>Diptera</taxon>
        <taxon>Nematocera</taxon>
        <taxon>Culicoidea</taxon>
        <taxon>Culicidae</taxon>
        <taxon>Anophelinae</taxon>
        <taxon>Anopheles</taxon>
    </lineage>
</organism>
<name>A0A182IU45_ANOAO</name>
<dbReference type="Gene3D" id="3.10.120.10">
    <property type="entry name" value="Cytochrome b5-like heme/steroid binding domain"/>
    <property type="match status" value="1"/>
</dbReference>
<sequence length="171" mass="19526">MSSRKYFLLDEVVIHNDASSSWVIVHETVIDVTPLFQATSKKQPLTKSLQWLLALAGSDLSAHFHADLTPIERCEERVPVFLPGMERNPATGLRWCRDPSLVVGRITFRPCPVKIINTLTFHATEMVVCYEDTIGLVRDKFLRYNDNAAQYEWRKDLSFVRISLPSPPMPP</sequence>
<keyword evidence="2" id="KW-0479">Metal-binding</keyword>
<dbReference type="InterPro" id="IPR036400">
    <property type="entry name" value="Cyt_B5-like_heme/steroid_sf"/>
</dbReference>
<dbReference type="AlphaFoldDB" id="A0A182IU45"/>